<dbReference type="InterPro" id="IPR050090">
    <property type="entry name" value="Tyrosine_recombinase_XerCD"/>
</dbReference>
<evidence type="ECO:0000259" key="3">
    <source>
        <dbReference type="PROSITE" id="PS51898"/>
    </source>
</evidence>
<dbReference type="AlphaFoldDB" id="A0A366IKQ7"/>
<dbReference type="Gene3D" id="1.10.443.10">
    <property type="entry name" value="Intergrase catalytic core"/>
    <property type="match status" value="1"/>
</dbReference>
<name>A0A366IKQ7_9MICO</name>
<dbReference type="PANTHER" id="PTHR30349">
    <property type="entry name" value="PHAGE INTEGRASE-RELATED"/>
    <property type="match status" value="1"/>
</dbReference>
<dbReference type="Proteomes" id="UP000253509">
    <property type="component" value="Unassembled WGS sequence"/>
</dbReference>
<reference evidence="4 5" key="1">
    <citation type="submission" date="2018-06" db="EMBL/GenBank/DDBJ databases">
        <title>Freshwater and sediment microbial communities from various areas in North America, analyzing microbe dynamics in response to fracking.</title>
        <authorList>
            <person name="Lamendella R."/>
        </authorList>
    </citation>
    <scope>NUCLEOTIDE SEQUENCE [LARGE SCALE GENOMIC DNA]</scope>
    <source>
        <strain evidence="4 5">3b_TX</strain>
    </source>
</reference>
<dbReference type="InterPro" id="IPR002104">
    <property type="entry name" value="Integrase_catalytic"/>
</dbReference>
<dbReference type="Pfam" id="PF00589">
    <property type="entry name" value="Phage_integrase"/>
    <property type="match status" value="1"/>
</dbReference>
<protein>
    <submittedName>
        <fullName evidence="4">Site-specific recombinase XerD</fullName>
    </submittedName>
</protein>
<proteinExistence type="predicted"/>
<dbReference type="PROSITE" id="PS51898">
    <property type="entry name" value="TYR_RECOMBINASE"/>
    <property type="match status" value="1"/>
</dbReference>
<keyword evidence="2" id="KW-0233">DNA recombination</keyword>
<feature type="domain" description="Tyr recombinase" evidence="3">
    <location>
        <begin position="176"/>
        <end position="385"/>
    </location>
</feature>
<dbReference type="SUPFAM" id="SSF56349">
    <property type="entry name" value="DNA breaking-rejoining enzymes"/>
    <property type="match status" value="1"/>
</dbReference>
<evidence type="ECO:0000256" key="2">
    <source>
        <dbReference type="ARBA" id="ARBA00023172"/>
    </source>
</evidence>
<sequence length="392" mass="43830">MARIPIPVGAWGNISVSGKRGAWRAAARIRLANGQTVPRFRTGTTKEQAIAALRDHLNEMRDQIIGGEVAGSTTLTTFAGDWVKRWADAETRPPSTVRTYESAVKWIREELGLLRLTECSTGRLEKGVQRIAQKHGDATARQARIVLRHIFADAVRLDALTVNPALGVSTIHQEAPEIRPMTPDEVGRLREAARKWERKPTASYRPWRREIADSIDVLLGTAMRTAELLGNRWVDLNLDAEEPTTEVVGIATRGANGEGIIWKPAPKSEASKRTLYLPRFTVAAYRRQLELREYREESEAVFPSEAGTWRDPSSYRKHFREVREMAGLDWVTPKTIRKTVATAVDSAEGLDTASRQLGHADVRITAKHYVQKLNIGPKEVTGVLDEWFQSAS</sequence>
<comment type="caution">
    <text evidence="4">The sequence shown here is derived from an EMBL/GenBank/DDBJ whole genome shotgun (WGS) entry which is preliminary data.</text>
</comment>
<keyword evidence="5" id="KW-1185">Reference proteome</keyword>
<dbReference type="InterPro" id="IPR011010">
    <property type="entry name" value="DNA_brk_join_enz"/>
</dbReference>
<dbReference type="GO" id="GO:0015074">
    <property type="term" value="P:DNA integration"/>
    <property type="evidence" value="ECO:0007669"/>
    <property type="project" value="InterPro"/>
</dbReference>
<dbReference type="EMBL" id="QNSB01000003">
    <property type="protein sequence ID" value="RBP73013.1"/>
    <property type="molecule type" value="Genomic_DNA"/>
</dbReference>
<dbReference type="GO" id="GO:0006310">
    <property type="term" value="P:DNA recombination"/>
    <property type="evidence" value="ECO:0007669"/>
    <property type="project" value="UniProtKB-KW"/>
</dbReference>
<dbReference type="Gene3D" id="1.10.150.130">
    <property type="match status" value="1"/>
</dbReference>
<dbReference type="InterPro" id="IPR010998">
    <property type="entry name" value="Integrase_recombinase_N"/>
</dbReference>
<organism evidence="4 5">
    <name type="scientific">Brevibacterium celere</name>
    <dbReference type="NCBI Taxonomy" id="225845"/>
    <lineage>
        <taxon>Bacteria</taxon>
        <taxon>Bacillati</taxon>
        <taxon>Actinomycetota</taxon>
        <taxon>Actinomycetes</taxon>
        <taxon>Micrococcales</taxon>
        <taxon>Brevibacteriaceae</taxon>
        <taxon>Brevibacterium</taxon>
    </lineage>
</organism>
<dbReference type="GO" id="GO:0003677">
    <property type="term" value="F:DNA binding"/>
    <property type="evidence" value="ECO:0007669"/>
    <property type="project" value="UniProtKB-KW"/>
</dbReference>
<evidence type="ECO:0000313" key="4">
    <source>
        <dbReference type="EMBL" id="RBP73013.1"/>
    </source>
</evidence>
<evidence type="ECO:0000256" key="1">
    <source>
        <dbReference type="ARBA" id="ARBA00023125"/>
    </source>
</evidence>
<accession>A0A366IKQ7</accession>
<dbReference type="InterPro" id="IPR013762">
    <property type="entry name" value="Integrase-like_cat_sf"/>
</dbReference>
<keyword evidence="1" id="KW-0238">DNA-binding</keyword>
<gene>
    <name evidence="4" type="ORF">DFO65_103308</name>
</gene>
<evidence type="ECO:0000313" key="5">
    <source>
        <dbReference type="Proteomes" id="UP000253509"/>
    </source>
</evidence>
<dbReference type="RefSeq" id="WP_113903481.1">
    <property type="nucleotide sequence ID" value="NZ_QNSB01000003.1"/>
</dbReference>